<keyword evidence="1" id="KW-1185">Reference proteome</keyword>
<dbReference type="PANTHER" id="PTHR10492:SF94">
    <property type="entry name" value="ATP-DEPENDENT DNA HELICASE"/>
    <property type="match status" value="1"/>
</dbReference>
<gene>
    <name evidence="2" type="primary">LOC130469748</name>
</gene>
<accession>A0ABM3RHU4</accession>
<dbReference type="PANTHER" id="PTHR10492">
    <property type="match status" value="1"/>
</dbReference>
<evidence type="ECO:0000313" key="2">
    <source>
        <dbReference type="RefSeq" id="XP_056695184.1"/>
    </source>
</evidence>
<sequence>MIYVVEYQKWGLPHAHFLVILKPNSKIRCPADFDKFVSAEIPSLASPHLRKIVLQHMMHGPCAQLNPDCACMKRRGNEGHCKYGYPKKFADKTTNSSDGESVCIRRVNMDNRSVIPYNLYLSSLFDCHLNVEVCSTIMAVKYLYKYVYKGHDRISFNVVQDGSTAIVDEIQEYQAGRWVSPCEAAWRIFGFDLLEMSPSVLPLQIHLTNLQTIQVIPHENLDEIISNDKRSRTQLT</sequence>
<proteinExistence type="predicted"/>
<dbReference type="RefSeq" id="XP_056695184.1">
    <property type="nucleotide sequence ID" value="XM_056839206.1"/>
</dbReference>
<dbReference type="Proteomes" id="UP000813463">
    <property type="component" value="Chromosome 3"/>
</dbReference>
<reference evidence="1" key="1">
    <citation type="journal article" date="2021" name="Nat. Commun.">
        <title>Genomic analyses provide insights into spinach domestication and the genetic basis of agronomic traits.</title>
        <authorList>
            <person name="Cai X."/>
            <person name="Sun X."/>
            <person name="Xu C."/>
            <person name="Sun H."/>
            <person name="Wang X."/>
            <person name="Ge C."/>
            <person name="Zhang Z."/>
            <person name="Wang Q."/>
            <person name="Fei Z."/>
            <person name="Jiao C."/>
            <person name="Wang Q."/>
        </authorList>
    </citation>
    <scope>NUCLEOTIDE SEQUENCE [LARGE SCALE GENOMIC DNA]</scope>
    <source>
        <strain evidence="1">cv. Varoflay</strain>
    </source>
</reference>
<dbReference type="GeneID" id="130469748"/>
<reference evidence="2" key="2">
    <citation type="submission" date="2025-08" db="UniProtKB">
        <authorList>
            <consortium name="RefSeq"/>
        </authorList>
    </citation>
    <scope>IDENTIFICATION</scope>
    <source>
        <tissue evidence="2">Leaf</tissue>
    </source>
</reference>
<evidence type="ECO:0008006" key="3">
    <source>
        <dbReference type="Google" id="ProtNLM"/>
    </source>
</evidence>
<name>A0ABM3RHU4_SPIOL</name>
<organism evidence="1 2">
    <name type="scientific">Spinacia oleracea</name>
    <name type="common">Spinach</name>
    <dbReference type="NCBI Taxonomy" id="3562"/>
    <lineage>
        <taxon>Eukaryota</taxon>
        <taxon>Viridiplantae</taxon>
        <taxon>Streptophyta</taxon>
        <taxon>Embryophyta</taxon>
        <taxon>Tracheophyta</taxon>
        <taxon>Spermatophyta</taxon>
        <taxon>Magnoliopsida</taxon>
        <taxon>eudicotyledons</taxon>
        <taxon>Gunneridae</taxon>
        <taxon>Pentapetalae</taxon>
        <taxon>Caryophyllales</taxon>
        <taxon>Chenopodiaceae</taxon>
        <taxon>Chenopodioideae</taxon>
        <taxon>Anserineae</taxon>
        <taxon>Spinacia</taxon>
    </lineage>
</organism>
<protein>
    <recommendedName>
        <fullName evidence="3">Helitron helicase-like domain-containing protein</fullName>
    </recommendedName>
</protein>
<evidence type="ECO:0000313" key="1">
    <source>
        <dbReference type="Proteomes" id="UP000813463"/>
    </source>
</evidence>